<evidence type="ECO:0000256" key="3">
    <source>
        <dbReference type="ARBA" id="ARBA00022695"/>
    </source>
</evidence>
<evidence type="ECO:0000313" key="12">
    <source>
        <dbReference type="Proteomes" id="UP000283766"/>
    </source>
</evidence>
<evidence type="ECO:0000256" key="6">
    <source>
        <dbReference type="ARBA" id="ARBA00022918"/>
    </source>
</evidence>
<evidence type="ECO:0000256" key="8">
    <source>
        <dbReference type="ARBA" id="ARBA00034120"/>
    </source>
</evidence>
<dbReference type="InterPro" id="IPR000477">
    <property type="entry name" value="RT_dom"/>
</dbReference>
<dbReference type="GO" id="GO:0003723">
    <property type="term" value="F:RNA binding"/>
    <property type="evidence" value="ECO:0007669"/>
    <property type="project" value="InterPro"/>
</dbReference>
<dbReference type="GO" id="GO:0051607">
    <property type="term" value="P:defense response to virus"/>
    <property type="evidence" value="ECO:0007669"/>
    <property type="project" value="UniProtKB-KW"/>
</dbReference>
<evidence type="ECO:0000256" key="4">
    <source>
        <dbReference type="ARBA" id="ARBA00022723"/>
    </source>
</evidence>
<dbReference type="Proteomes" id="UP000283766">
    <property type="component" value="Unassembled WGS sequence"/>
</dbReference>
<comment type="similarity">
    <text evidence="8">Belongs to the bacterial reverse transcriptase family.</text>
</comment>
<dbReference type="InterPro" id="IPR000123">
    <property type="entry name" value="Reverse_transcriptase_msDNA"/>
</dbReference>
<evidence type="ECO:0000256" key="7">
    <source>
        <dbReference type="ARBA" id="ARBA00023118"/>
    </source>
</evidence>
<accession>A0A414WK14</accession>
<dbReference type="Gene3D" id="3.30.70.270">
    <property type="match status" value="1"/>
</dbReference>
<sequence length="438" mass="50241">MLEEILSAGNMRAAYRQVVSNKGAAGIDGMGVDELHDHLWKNWSAIKSQIQCGTYIPCAVRKVEIPKPNGGKRMLGIPTVTDRLIQQAIAQKLNLLYDGSFSESSFGFRPGRSAHQAVGRALEYFENGKRKVVEMDLEKFFDRVNHDKLMSILRERITDKPLLKLIRRYLQAGIMEGGLVSLRTEGTPQGSPLSPILSNILLDKLDKELEKRKLSFVRYADDCSIYVRSQRAAERVLQSVTRFLEDKLLLRVNREKSKISRPDQCHLLGFGFRYKKGGCIPRVSERPKEQLKEKIRAITKRNRGVSIQQVLEELNMVTRGWINYFRIAGCKTFLARLDGWIRIRLRTYIWKQWQFIRTRIKKLKQFDIPEWVALTVAKTRKGAVRIASTALSTIMTSEYLKGLGFIPMSEYYYVRTSCLMNRRVPNGTHGGVRGRNGK</sequence>
<dbReference type="GO" id="GO:0046872">
    <property type="term" value="F:metal ion binding"/>
    <property type="evidence" value="ECO:0007669"/>
    <property type="project" value="UniProtKB-KW"/>
</dbReference>
<dbReference type="AlphaFoldDB" id="A0A414WK14"/>
<evidence type="ECO:0000256" key="9">
    <source>
        <dbReference type="ARBA" id="ARBA00048173"/>
    </source>
</evidence>
<keyword evidence="5" id="KW-0460">Magnesium</keyword>
<dbReference type="Pfam" id="PF08388">
    <property type="entry name" value="GIIM"/>
    <property type="match status" value="1"/>
</dbReference>
<name>A0A414WK14_BACUN</name>
<keyword evidence="3 11" id="KW-0548">Nucleotidyltransferase</keyword>
<keyword evidence="6 11" id="KW-0695">RNA-directed DNA polymerase</keyword>
<dbReference type="SUPFAM" id="SSF56672">
    <property type="entry name" value="DNA/RNA polymerases"/>
    <property type="match status" value="1"/>
</dbReference>
<comment type="caution">
    <text evidence="11">The sequence shown here is derived from an EMBL/GenBank/DDBJ whole genome shotgun (WGS) entry which is preliminary data.</text>
</comment>
<dbReference type="InterPro" id="IPR051083">
    <property type="entry name" value="GrpII_Intron_Splice-Mob/Def"/>
</dbReference>
<dbReference type="PRINTS" id="PR00866">
    <property type="entry name" value="RNADNAPOLMS"/>
</dbReference>
<dbReference type="GO" id="GO:0003964">
    <property type="term" value="F:RNA-directed DNA polymerase activity"/>
    <property type="evidence" value="ECO:0007669"/>
    <property type="project" value="UniProtKB-KW"/>
</dbReference>
<comment type="catalytic activity">
    <reaction evidence="9">
        <text>DNA(n) + a 2'-deoxyribonucleoside 5'-triphosphate = DNA(n+1) + diphosphate</text>
        <dbReference type="Rhea" id="RHEA:22508"/>
        <dbReference type="Rhea" id="RHEA-COMP:17339"/>
        <dbReference type="Rhea" id="RHEA-COMP:17340"/>
        <dbReference type="ChEBI" id="CHEBI:33019"/>
        <dbReference type="ChEBI" id="CHEBI:61560"/>
        <dbReference type="ChEBI" id="CHEBI:173112"/>
        <dbReference type="EC" id="2.7.7.49"/>
    </reaction>
</comment>
<dbReference type="InterPro" id="IPR030931">
    <property type="entry name" value="Group_II_RT_mat"/>
</dbReference>
<dbReference type="EMBL" id="QRJL01000001">
    <property type="protein sequence ID" value="RHH34920.1"/>
    <property type="molecule type" value="Genomic_DNA"/>
</dbReference>
<keyword evidence="4" id="KW-0479">Metal-binding</keyword>
<evidence type="ECO:0000256" key="5">
    <source>
        <dbReference type="ARBA" id="ARBA00022842"/>
    </source>
</evidence>
<gene>
    <name evidence="11" type="primary">ltrA</name>
    <name evidence="11" type="ORF">DW216_03240</name>
</gene>
<dbReference type="InterPro" id="IPR043502">
    <property type="entry name" value="DNA/RNA_pol_sf"/>
</dbReference>
<dbReference type="RefSeq" id="WP_118273965.1">
    <property type="nucleotide sequence ID" value="NZ_QRJL01000001.1"/>
</dbReference>
<keyword evidence="7" id="KW-0051">Antiviral defense</keyword>
<evidence type="ECO:0000259" key="10">
    <source>
        <dbReference type="PROSITE" id="PS50878"/>
    </source>
</evidence>
<dbReference type="NCBIfam" id="TIGR04416">
    <property type="entry name" value="group_II_RT_mat"/>
    <property type="match status" value="1"/>
</dbReference>
<dbReference type="PROSITE" id="PS50878">
    <property type="entry name" value="RT_POL"/>
    <property type="match status" value="1"/>
</dbReference>
<dbReference type="Pfam" id="PF00078">
    <property type="entry name" value="RVT_1"/>
    <property type="match status" value="1"/>
</dbReference>
<dbReference type="InterPro" id="IPR013597">
    <property type="entry name" value="Mat_intron_G2"/>
</dbReference>
<dbReference type="PANTHER" id="PTHR34047:SF8">
    <property type="entry name" value="PROTEIN YKFC"/>
    <property type="match status" value="1"/>
</dbReference>
<protein>
    <recommendedName>
        <fullName evidence="1">RNA-directed DNA polymerase</fullName>
        <ecNumber evidence="1">2.7.7.49</ecNumber>
    </recommendedName>
</protein>
<evidence type="ECO:0000256" key="2">
    <source>
        <dbReference type="ARBA" id="ARBA00022679"/>
    </source>
</evidence>
<feature type="domain" description="Reverse transcriptase" evidence="10">
    <location>
        <begin position="46"/>
        <end position="272"/>
    </location>
</feature>
<keyword evidence="2 11" id="KW-0808">Transferase</keyword>
<organism evidence="11 12">
    <name type="scientific">Bacteroides uniformis</name>
    <dbReference type="NCBI Taxonomy" id="820"/>
    <lineage>
        <taxon>Bacteria</taxon>
        <taxon>Pseudomonadati</taxon>
        <taxon>Bacteroidota</taxon>
        <taxon>Bacteroidia</taxon>
        <taxon>Bacteroidales</taxon>
        <taxon>Bacteroidaceae</taxon>
        <taxon>Bacteroides</taxon>
    </lineage>
</organism>
<evidence type="ECO:0000256" key="1">
    <source>
        <dbReference type="ARBA" id="ARBA00012493"/>
    </source>
</evidence>
<dbReference type="InterPro" id="IPR043128">
    <property type="entry name" value="Rev_trsase/Diguanyl_cyclase"/>
</dbReference>
<proteinExistence type="inferred from homology"/>
<dbReference type="EC" id="2.7.7.49" evidence="1"/>
<reference evidence="11 12" key="1">
    <citation type="submission" date="2018-08" db="EMBL/GenBank/DDBJ databases">
        <title>A genome reference for cultivated species of the human gut microbiota.</title>
        <authorList>
            <person name="Zou Y."/>
            <person name="Xue W."/>
            <person name="Luo G."/>
        </authorList>
    </citation>
    <scope>NUCLEOTIDE SEQUENCE [LARGE SCALE GENOMIC DNA]</scope>
    <source>
        <strain evidence="11 12">AM18-14LB</strain>
    </source>
</reference>
<evidence type="ECO:0000313" key="11">
    <source>
        <dbReference type="EMBL" id="RHH34920.1"/>
    </source>
</evidence>
<dbReference type="CDD" id="cd01651">
    <property type="entry name" value="RT_G2_intron"/>
    <property type="match status" value="1"/>
</dbReference>
<dbReference type="PANTHER" id="PTHR34047">
    <property type="entry name" value="NUCLEAR INTRON MATURASE 1, MITOCHONDRIAL-RELATED"/>
    <property type="match status" value="1"/>
</dbReference>